<dbReference type="CDD" id="cd10030">
    <property type="entry name" value="UDG-F4_TTUDGA_SPO1dp_like"/>
    <property type="match status" value="1"/>
</dbReference>
<dbReference type="PANTHER" id="PTHR33693:SF9">
    <property type="entry name" value="TYPE-4 URACIL-DNA GLYCOSYLASE"/>
    <property type="match status" value="1"/>
</dbReference>
<evidence type="ECO:0000313" key="12">
    <source>
        <dbReference type="Proteomes" id="UP000698752"/>
    </source>
</evidence>
<protein>
    <recommendedName>
        <fullName evidence="2">Type-4 uracil-DNA glycosylase</fullName>
    </recommendedName>
</protein>
<proteinExistence type="inferred from homology"/>
<evidence type="ECO:0000256" key="5">
    <source>
        <dbReference type="ARBA" id="ARBA00022763"/>
    </source>
</evidence>
<keyword evidence="7" id="KW-0408">Iron</keyword>
<dbReference type="SUPFAM" id="SSF52141">
    <property type="entry name" value="Uracil-DNA glycosylase-like"/>
    <property type="match status" value="1"/>
</dbReference>
<dbReference type="NCBIfam" id="TIGR03914">
    <property type="entry name" value="UDG_fam_dom"/>
    <property type="match status" value="1"/>
</dbReference>
<evidence type="ECO:0000313" key="11">
    <source>
        <dbReference type="EMBL" id="MBR0648431.1"/>
    </source>
</evidence>
<dbReference type="PANTHER" id="PTHR33693">
    <property type="entry name" value="TYPE-5 URACIL-DNA GLYCOSYLASE"/>
    <property type="match status" value="1"/>
</dbReference>
<dbReference type="RefSeq" id="WP_211865609.1">
    <property type="nucleotide sequence ID" value="NZ_JAAEDI010000002.1"/>
</dbReference>
<dbReference type="InterPro" id="IPR005122">
    <property type="entry name" value="Uracil-DNA_glycosylase-like"/>
</dbReference>
<comment type="caution">
    <text evidence="11">The sequence shown here is derived from an EMBL/GenBank/DDBJ whole genome shotgun (WGS) entry which is preliminary data.</text>
</comment>
<dbReference type="EMBL" id="JAAEDI010000002">
    <property type="protein sequence ID" value="MBR0648431.1"/>
    <property type="molecule type" value="Genomic_DNA"/>
</dbReference>
<keyword evidence="12" id="KW-1185">Reference proteome</keyword>
<dbReference type="SMART" id="SM00986">
    <property type="entry name" value="UDG"/>
    <property type="match status" value="1"/>
</dbReference>
<keyword evidence="6" id="KW-0378">Hydrolase</keyword>
<keyword evidence="5" id="KW-0227">DNA damage</keyword>
<evidence type="ECO:0000256" key="4">
    <source>
        <dbReference type="ARBA" id="ARBA00022723"/>
    </source>
</evidence>
<gene>
    <name evidence="11" type="ORF">GXW78_02035</name>
</gene>
<evidence type="ECO:0000256" key="1">
    <source>
        <dbReference type="ARBA" id="ARBA00006521"/>
    </source>
</evidence>
<dbReference type="Proteomes" id="UP000698752">
    <property type="component" value="Unassembled WGS sequence"/>
</dbReference>
<dbReference type="Gene3D" id="3.40.470.10">
    <property type="entry name" value="Uracil-DNA glycosylase-like domain"/>
    <property type="match status" value="1"/>
</dbReference>
<dbReference type="InterPro" id="IPR051536">
    <property type="entry name" value="UDG_Type-4/5"/>
</dbReference>
<accession>A0ABS5EBN8</accession>
<evidence type="ECO:0000256" key="6">
    <source>
        <dbReference type="ARBA" id="ARBA00022801"/>
    </source>
</evidence>
<comment type="similarity">
    <text evidence="1">Belongs to the uracil-DNA glycosylase (UDG) superfamily. Type 4 (UDGa) family.</text>
</comment>
<evidence type="ECO:0000259" key="10">
    <source>
        <dbReference type="SMART" id="SM00986"/>
    </source>
</evidence>
<dbReference type="InterPro" id="IPR036895">
    <property type="entry name" value="Uracil-DNA_glycosylase-like_sf"/>
</dbReference>
<sequence length="198" mass="21516">MTPAERAAALAALQQEIREDCASPLAAAATQAVPGEGPLDPLLMLVGEQPGDEEDRAGRPFVGPAGRLLDRALAEAGIERGALYVTNAVKHFKFVQTGRRRLHQRPDAGDIAHYRPFLVREIALVNPHRVLALGATAAQAILRSRASIASLRGGEQQVDGRPVRVTIHPSYLLRLRGEPATREAEFARFVRDLERAAR</sequence>
<dbReference type="Pfam" id="PF03167">
    <property type="entry name" value="UDG"/>
    <property type="match status" value="1"/>
</dbReference>
<feature type="domain" description="Uracil-DNA glycosylase-like" evidence="10">
    <location>
        <begin position="34"/>
        <end position="194"/>
    </location>
</feature>
<evidence type="ECO:0000256" key="3">
    <source>
        <dbReference type="ARBA" id="ARBA00022485"/>
    </source>
</evidence>
<evidence type="ECO:0000256" key="7">
    <source>
        <dbReference type="ARBA" id="ARBA00023004"/>
    </source>
</evidence>
<keyword evidence="4" id="KW-0479">Metal-binding</keyword>
<evidence type="ECO:0000256" key="2">
    <source>
        <dbReference type="ARBA" id="ARBA00019403"/>
    </source>
</evidence>
<keyword evidence="9" id="KW-0234">DNA repair</keyword>
<reference evidence="12" key="1">
    <citation type="journal article" date="2021" name="Syst. Appl. Microbiol.">
        <title>Roseomonas hellenica sp. nov., isolated from roots of wild-growing Alkanna tinctoria.</title>
        <authorList>
            <person name="Rat A."/>
            <person name="Naranjo H.D."/>
            <person name="Lebbe L."/>
            <person name="Cnockaert M."/>
            <person name="Krigas N."/>
            <person name="Grigoriadou K."/>
            <person name="Maloupa E."/>
            <person name="Willems A."/>
        </authorList>
    </citation>
    <scope>NUCLEOTIDE SEQUENCE [LARGE SCALE GENOMIC DNA]</scope>
    <source>
        <strain evidence="12">LMG 31159</strain>
    </source>
</reference>
<organism evidence="11 12">
    <name type="scientific">Neoroseomonas terrae</name>
    <dbReference type="NCBI Taxonomy" id="424799"/>
    <lineage>
        <taxon>Bacteria</taxon>
        <taxon>Pseudomonadati</taxon>
        <taxon>Pseudomonadota</taxon>
        <taxon>Alphaproteobacteria</taxon>
        <taxon>Acetobacterales</taxon>
        <taxon>Acetobacteraceae</taxon>
        <taxon>Neoroseomonas</taxon>
    </lineage>
</organism>
<evidence type="ECO:0000256" key="9">
    <source>
        <dbReference type="ARBA" id="ARBA00023204"/>
    </source>
</evidence>
<dbReference type="SMART" id="SM00987">
    <property type="entry name" value="UreE_C"/>
    <property type="match status" value="1"/>
</dbReference>
<keyword evidence="3" id="KW-0004">4Fe-4S</keyword>
<keyword evidence="8" id="KW-0411">Iron-sulfur</keyword>
<dbReference type="InterPro" id="IPR005273">
    <property type="entry name" value="Ura-DNA_glyco_family4"/>
</dbReference>
<evidence type="ECO:0000256" key="8">
    <source>
        <dbReference type="ARBA" id="ARBA00023014"/>
    </source>
</evidence>
<name>A0ABS5EBN8_9PROT</name>